<comment type="catalytic activity">
    <reaction evidence="2">
        <text>(6S)-5,6,7,8-tetrahydrofolyl-(gamma-L-Glu)(n) + (n-1) H2O = (6S)-5,6,7,8-tetrahydrofolate + (n-1) L-glutamate</text>
        <dbReference type="Rhea" id="RHEA:56784"/>
        <dbReference type="Rhea" id="RHEA-COMP:14738"/>
        <dbReference type="ChEBI" id="CHEBI:15377"/>
        <dbReference type="ChEBI" id="CHEBI:29985"/>
        <dbReference type="ChEBI" id="CHEBI:57453"/>
        <dbReference type="ChEBI" id="CHEBI:141005"/>
        <dbReference type="EC" id="3.4.19.9"/>
    </reaction>
</comment>
<evidence type="ECO:0000313" key="6">
    <source>
        <dbReference type="EMBL" id="CEM04335.1"/>
    </source>
</evidence>
<organism evidence="6 7">
    <name type="scientific">Vitrella brassicaformis (strain CCMP3155)</name>
    <dbReference type="NCBI Taxonomy" id="1169540"/>
    <lineage>
        <taxon>Eukaryota</taxon>
        <taxon>Sar</taxon>
        <taxon>Alveolata</taxon>
        <taxon>Colpodellida</taxon>
        <taxon>Vitrellaceae</taxon>
        <taxon>Vitrella</taxon>
    </lineage>
</organism>
<dbReference type="PROSITE" id="PS51275">
    <property type="entry name" value="PEPTIDASE_C26_GGH"/>
    <property type="match status" value="1"/>
</dbReference>
<evidence type="ECO:0000259" key="5">
    <source>
        <dbReference type="Pfam" id="PF00117"/>
    </source>
</evidence>
<dbReference type="PANTHER" id="PTHR11315:SF0">
    <property type="entry name" value="FOLATE GAMMA-GLUTAMYL HYDROLASE"/>
    <property type="match status" value="1"/>
</dbReference>
<feature type="signal peptide" evidence="4">
    <location>
        <begin position="1"/>
        <end position="33"/>
    </location>
</feature>
<evidence type="ECO:0000313" key="7">
    <source>
        <dbReference type="Proteomes" id="UP000041254"/>
    </source>
</evidence>
<protein>
    <recommendedName>
        <fullName evidence="2">folate gamma-glutamyl hydrolase</fullName>
        <ecNumber evidence="2">3.4.19.9</ecNumber>
    </recommendedName>
</protein>
<dbReference type="Gene3D" id="3.40.50.880">
    <property type="match status" value="1"/>
</dbReference>
<dbReference type="InterPro" id="IPR029062">
    <property type="entry name" value="Class_I_gatase-like"/>
</dbReference>
<dbReference type="EC" id="3.4.19.9" evidence="2"/>
<feature type="chain" id="PRO_5005188475" description="folate gamma-glutamyl hydrolase" evidence="4">
    <location>
        <begin position="34"/>
        <end position="445"/>
    </location>
</feature>
<dbReference type="SUPFAM" id="SSF52317">
    <property type="entry name" value="Class I glutamine amidotransferase-like"/>
    <property type="match status" value="1"/>
</dbReference>
<feature type="active site" description="Nucleophile" evidence="1 2">
    <location>
        <position position="190"/>
    </location>
</feature>
<evidence type="ECO:0000256" key="4">
    <source>
        <dbReference type="SAM" id="SignalP"/>
    </source>
</evidence>
<dbReference type="OrthoDB" id="64220at2759"/>
<feature type="compositionally biased region" description="Low complexity" evidence="3">
    <location>
        <begin position="33"/>
        <end position="57"/>
    </location>
</feature>
<dbReference type="InterPro" id="IPR017926">
    <property type="entry name" value="GATASE"/>
</dbReference>
<keyword evidence="4" id="KW-0732">Signal</keyword>
<dbReference type="OMA" id="EINDWNA"/>
<evidence type="ECO:0000256" key="1">
    <source>
        <dbReference type="PIRSR" id="PIRSR615527-1"/>
    </source>
</evidence>
<sequence length="445" mass="49898">MALPARCIYVKQPWWRLLLSSSILLLLSPLSRSDESSPALRHRSSNSSSSMNDDISPCPSPEANSVMDNRSGTGTGRPIIGIVTQPSNGLRDRLRRRGEDATVAGEDVSTIAASYVRFVESGGARVVPVRYDASEDEWEYLFNSINGILFPGGAMFLEGGSPYMRAHEFFVRRAMKAFDQGDYFPVWGTCLGFEAIVDVISGDYSLIRQSHFNDSNHPSNLSFDRTHKPIQCSRMFRPLMAHPHADCRHESGPVGAMNGRHDVSAPDPGLWSFLSPTILQVLENAKVVYYNHERGINLTTWESTPSLMEFFDVLSTSRDKNGVDFVSTIESRRYPIYGVQWHPEKNAFEWSPWLDIPHSSDAVRVTQYLALFLANEARKSSHTFPSRKAEFASLIYHFPSIMTADAEHKYTFEQLYLVRARNHTKGSSSTAEREGHLPNGDALIA</sequence>
<feature type="domain" description="Glutamine amidotransferase" evidence="5">
    <location>
        <begin position="116"/>
        <end position="346"/>
    </location>
</feature>
<feature type="active site" description="Proton donor" evidence="1">
    <location>
        <position position="342"/>
    </location>
</feature>
<keyword evidence="7" id="KW-1185">Reference proteome</keyword>
<dbReference type="InParanoid" id="A0A0G4EYA8"/>
<dbReference type="GO" id="GO:0034722">
    <property type="term" value="F:gamma-glutamyl-peptidase activity"/>
    <property type="evidence" value="ECO:0007669"/>
    <property type="project" value="UniProtKB-UniRule"/>
</dbReference>
<evidence type="ECO:0000256" key="2">
    <source>
        <dbReference type="PROSITE-ProRule" id="PRU00607"/>
    </source>
</evidence>
<dbReference type="PANTHER" id="PTHR11315">
    <property type="entry name" value="PROTEASE FAMILY C26 GAMMA-GLUTAMYL HYDROLASE"/>
    <property type="match status" value="1"/>
</dbReference>
<dbReference type="AlphaFoldDB" id="A0A0G4EYA8"/>
<dbReference type="EMBL" id="CDMY01000350">
    <property type="protein sequence ID" value="CEM04335.1"/>
    <property type="molecule type" value="Genomic_DNA"/>
</dbReference>
<reference evidence="6 7" key="1">
    <citation type="submission" date="2014-11" db="EMBL/GenBank/DDBJ databases">
        <authorList>
            <person name="Zhu J."/>
            <person name="Qi W."/>
            <person name="Song R."/>
        </authorList>
    </citation>
    <scope>NUCLEOTIDE SEQUENCE [LARGE SCALE GENOMIC DNA]</scope>
</reference>
<keyword evidence="2" id="KW-0378">Hydrolase</keyword>
<dbReference type="PROSITE" id="PS51273">
    <property type="entry name" value="GATASE_TYPE_1"/>
    <property type="match status" value="1"/>
</dbReference>
<dbReference type="GO" id="GO:0005576">
    <property type="term" value="C:extracellular region"/>
    <property type="evidence" value="ECO:0007669"/>
    <property type="project" value="UniProtKB-SubCell"/>
</dbReference>
<name>A0A0G4EYA8_VITBC</name>
<feature type="active site" evidence="2">
    <location>
        <position position="342"/>
    </location>
</feature>
<accession>A0A0G4EYA8</accession>
<proteinExistence type="predicted"/>
<dbReference type="STRING" id="1169540.A0A0G4EYA8"/>
<evidence type="ECO:0000256" key="3">
    <source>
        <dbReference type="SAM" id="MobiDB-lite"/>
    </source>
</evidence>
<dbReference type="GO" id="GO:0046900">
    <property type="term" value="P:tetrahydrofolylpolyglutamate metabolic process"/>
    <property type="evidence" value="ECO:0007669"/>
    <property type="project" value="TreeGrafter"/>
</dbReference>
<gene>
    <name evidence="6" type="ORF">Vbra_187</name>
</gene>
<dbReference type="InterPro" id="IPR015527">
    <property type="entry name" value="Pept_C26_g-glut_hydrolase"/>
</dbReference>
<dbReference type="PhylomeDB" id="A0A0G4EYA8"/>
<feature type="region of interest" description="Disordered" evidence="3">
    <location>
        <begin position="33"/>
        <end position="82"/>
    </location>
</feature>
<dbReference type="GO" id="GO:0005773">
    <property type="term" value="C:vacuole"/>
    <property type="evidence" value="ECO:0007669"/>
    <property type="project" value="TreeGrafter"/>
</dbReference>
<dbReference type="Pfam" id="PF00117">
    <property type="entry name" value="GATase"/>
    <property type="match status" value="1"/>
</dbReference>
<dbReference type="VEuPathDB" id="CryptoDB:Vbra_187"/>
<feature type="region of interest" description="Disordered" evidence="3">
    <location>
        <begin position="426"/>
        <end position="445"/>
    </location>
</feature>
<dbReference type="Proteomes" id="UP000041254">
    <property type="component" value="Unassembled WGS sequence"/>
</dbReference>
<feature type="compositionally biased region" description="Polar residues" evidence="3">
    <location>
        <begin position="62"/>
        <end position="72"/>
    </location>
</feature>